<dbReference type="EMBL" id="KZ665386">
    <property type="protein sequence ID" value="PPS00004.1"/>
    <property type="molecule type" value="Genomic_DNA"/>
</dbReference>
<reference evidence="1 2" key="1">
    <citation type="submission" date="2015-01" db="EMBL/GenBank/DDBJ databases">
        <title>Genome of allotetraploid Gossypium barbadense reveals genomic plasticity and fiber elongation in cotton evolution.</title>
        <authorList>
            <person name="Chen X."/>
            <person name="Liu X."/>
            <person name="Zhao B."/>
            <person name="Zheng H."/>
            <person name="Hu Y."/>
            <person name="Lu G."/>
            <person name="Yang C."/>
            <person name="Chen J."/>
            <person name="Shan C."/>
            <person name="Zhang L."/>
            <person name="Zhou Y."/>
            <person name="Wang L."/>
            <person name="Guo W."/>
            <person name="Bai Y."/>
            <person name="Ruan J."/>
            <person name="Shangguan X."/>
            <person name="Mao Y."/>
            <person name="Jiang J."/>
            <person name="Zhu Y."/>
            <person name="Lei J."/>
            <person name="Kang H."/>
            <person name="Chen S."/>
            <person name="He X."/>
            <person name="Wang R."/>
            <person name="Wang Y."/>
            <person name="Chen J."/>
            <person name="Wang L."/>
            <person name="Yu S."/>
            <person name="Wang B."/>
            <person name="Wei J."/>
            <person name="Song S."/>
            <person name="Lu X."/>
            <person name="Gao Z."/>
            <person name="Gu W."/>
            <person name="Deng X."/>
            <person name="Ma D."/>
            <person name="Wang S."/>
            <person name="Liang W."/>
            <person name="Fang L."/>
            <person name="Cai C."/>
            <person name="Zhu X."/>
            <person name="Zhou B."/>
            <person name="Zhang Y."/>
            <person name="Chen Z."/>
            <person name="Xu S."/>
            <person name="Zhu R."/>
            <person name="Wang S."/>
            <person name="Zhang T."/>
            <person name="Zhao G."/>
        </authorList>
    </citation>
    <scope>NUCLEOTIDE SEQUENCE [LARGE SCALE GENOMIC DNA]</scope>
    <source>
        <strain evidence="2">cv. Xinhai21</strain>
        <tissue evidence="1">Leaf</tissue>
    </source>
</reference>
<evidence type="ECO:0000313" key="1">
    <source>
        <dbReference type="EMBL" id="PPS00004.1"/>
    </source>
</evidence>
<dbReference type="Proteomes" id="UP000239757">
    <property type="component" value="Unassembled WGS sequence"/>
</dbReference>
<evidence type="ECO:0008006" key="3">
    <source>
        <dbReference type="Google" id="ProtNLM"/>
    </source>
</evidence>
<proteinExistence type="predicted"/>
<gene>
    <name evidence="1" type="ORF">GOBAR_AA20671</name>
</gene>
<protein>
    <recommendedName>
        <fullName evidence="3">DNA-directed RNA polymerase</fullName>
    </recommendedName>
</protein>
<evidence type="ECO:0000313" key="2">
    <source>
        <dbReference type="Proteomes" id="UP000239757"/>
    </source>
</evidence>
<sequence length="188" mass="21472">MVREKGKVSTPTQTRQLNCVESRIDSKCLYYGRFILSPLMKGQTDTIGITRAKYEKIPHEYSTIERNNQLIGIGRPKDSSNVSFLGPMEFIGEDCEAFGTSSKLSALGCCFFEERIVRRLVLEFSLLDLHRKLTRCVTKNSKNSERRDVEKWAINATLPHVKPYKSHDLSQLGCVDHTGWANWVVWAT</sequence>
<accession>A0A2P5X9J6</accession>
<name>A0A2P5X9J6_GOSBA</name>
<organism evidence="1 2">
    <name type="scientific">Gossypium barbadense</name>
    <name type="common">Sea Island cotton</name>
    <name type="synonym">Hibiscus barbadensis</name>
    <dbReference type="NCBI Taxonomy" id="3634"/>
    <lineage>
        <taxon>Eukaryota</taxon>
        <taxon>Viridiplantae</taxon>
        <taxon>Streptophyta</taxon>
        <taxon>Embryophyta</taxon>
        <taxon>Tracheophyta</taxon>
        <taxon>Spermatophyta</taxon>
        <taxon>Magnoliopsida</taxon>
        <taxon>eudicotyledons</taxon>
        <taxon>Gunneridae</taxon>
        <taxon>Pentapetalae</taxon>
        <taxon>rosids</taxon>
        <taxon>malvids</taxon>
        <taxon>Malvales</taxon>
        <taxon>Malvaceae</taxon>
        <taxon>Malvoideae</taxon>
        <taxon>Gossypium</taxon>
    </lineage>
</organism>
<dbReference type="AlphaFoldDB" id="A0A2P5X9J6"/>